<proteinExistence type="predicted"/>
<dbReference type="AlphaFoldDB" id="A0AAD5JSQ7"/>
<gene>
    <name evidence="1" type="ORF">BDA99DRAFT_521483</name>
</gene>
<organism evidence="1 2">
    <name type="scientific">Phascolomyces articulosus</name>
    <dbReference type="NCBI Taxonomy" id="60185"/>
    <lineage>
        <taxon>Eukaryota</taxon>
        <taxon>Fungi</taxon>
        <taxon>Fungi incertae sedis</taxon>
        <taxon>Mucoromycota</taxon>
        <taxon>Mucoromycotina</taxon>
        <taxon>Mucoromycetes</taxon>
        <taxon>Mucorales</taxon>
        <taxon>Lichtheimiaceae</taxon>
        <taxon>Phascolomyces</taxon>
    </lineage>
</organism>
<protein>
    <submittedName>
        <fullName evidence="1">Uncharacterized protein</fullName>
    </submittedName>
</protein>
<name>A0AAD5JSQ7_9FUNG</name>
<reference evidence="1" key="1">
    <citation type="journal article" date="2022" name="IScience">
        <title>Evolution of zygomycete secretomes and the origins of terrestrial fungal ecologies.</title>
        <authorList>
            <person name="Chang Y."/>
            <person name="Wang Y."/>
            <person name="Mondo S."/>
            <person name="Ahrendt S."/>
            <person name="Andreopoulos W."/>
            <person name="Barry K."/>
            <person name="Beard J."/>
            <person name="Benny G.L."/>
            <person name="Blankenship S."/>
            <person name="Bonito G."/>
            <person name="Cuomo C."/>
            <person name="Desiro A."/>
            <person name="Gervers K.A."/>
            <person name="Hundley H."/>
            <person name="Kuo A."/>
            <person name="LaButti K."/>
            <person name="Lang B.F."/>
            <person name="Lipzen A."/>
            <person name="O'Donnell K."/>
            <person name="Pangilinan J."/>
            <person name="Reynolds N."/>
            <person name="Sandor L."/>
            <person name="Smith M.E."/>
            <person name="Tsang A."/>
            <person name="Grigoriev I.V."/>
            <person name="Stajich J.E."/>
            <person name="Spatafora J.W."/>
        </authorList>
    </citation>
    <scope>NUCLEOTIDE SEQUENCE</scope>
    <source>
        <strain evidence="1">RSA 2281</strain>
    </source>
</reference>
<comment type="caution">
    <text evidence="1">The sequence shown here is derived from an EMBL/GenBank/DDBJ whole genome shotgun (WGS) entry which is preliminary data.</text>
</comment>
<evidence type="ECO:0000313" key="2">
    <source>
        <dbReference type="Proteomes" id="UP001209540"/>
    </source>
</evidence>
<dbReference type="EMBL" id="JAIXMP010000029">
    <property type="protein sequence ID" value="KAI9251902.1"/>
    <property type="molecule type" value="Genomic_DNA"/>
</dbReference>
<dbReference type="Proteomes" id="UP001209540">
    <property type="component" value="Unassembled WGS sequence"/>
</dbReference>
<accession>A0AAD5JSQ7</accession>
<keyword evidence="2" id="KW-1185">Reference proteome</keyword>
<reference evidence="1" key="2">
    <citation type="submission" date="2023-02" db="EMBL/GenBank/DDBJ databases">
        <authorList>
            <consortium name="DOE Joint Genome Institute"/>
            <person name="Mondo S.J."/>
            <person name="Chang Y."/>
            <person name="Wang Y."/>
            <person name="Ahrendt S."/>
            <person name="Andreopoulos W."/>
            <person name="Barry K."/>
            <person name="Beard J."/>
            <person name="Benny G.L."/>
            <person name="Blankenship S."/>
            <person name="Bonito G."/>
            <person name="Cuomo C."/>
            <person name="Desiro A."/>
            <person name="Gervers K.A."/>
            <person name="Hundley H."/>
            <person name="Kuo A."/>
            <person name="LaButti K."/>
            <person name="Lang B.F."/>
            <person name="Lipzen A."/>
            <person name="O'Donnell K."/>
            <person name="Pangilinan J."/>
            <person name="Reynolds N."/>
            <person name="Sandor L."/>
            <person name="Smith M.W."/>
            <person name="Tsang A."/>
            <person name="Grigoriev I.V."/>
            <person name="Stajich J.E."/>
            <person name="Spatafora J.W."/>
        </authorList>
    </citation>
    <scope>NUCLEOTIDE SEQUENCE</scope>
    <source>
        <strain evidence="1">RSA 2281</strain>
    </source>
</reference>
<evidence type="ECO:0000313" key="1">
    <source>
        <dbReference type="EMBL" id="KAI9251902.1"/>
    </source>
</evidence>
<sequence>MLSAALFKHISWFTYMYYFIEELFALHFYFLPYHPSPCCWHYLRLVHSQNLLYWILTRTLFAMLRAACNEEHLIFISILIDGKPWP</sequence>